<reference evidence="1" key="1">
    <citation type="journal article" date="2014" name="Int. J. Syst. Evol. Microbiol.">
        <title>Complete genome of a new Firmicutes species belonging to the dominant human colonic microbiota ('Ruminococcus bicirculans') reveals two chromosomes and a selective capacity to utilize plant glucans.</title>
        <authorList>
            <consortium name="NISC Comparative Sequencing Program"/>
            <person name="Wegmann U."/>
            <person name="Louis P."/>
            <person name="Goesmann A."/>
            <person name="Henrissat B."/>
            <person name="Duncan S.H."/>
            <person name="Flint H.J."/>
        </authorList>
    </citation>
    <scope>NUCLEOTIDE SEQUENCE</scope>
    <source>
        <strain evidence="1">JCM 17590</strain>
    </source>
</reference>
<keyword evidence="2" id="KW-1185">Reference proteome</keyword>
<sequence length="176" mass="19167">MPSTEPESGQREIVRTAELSADGAYRYRLTREWDAALGRVTFVMLNPSVADALVDDRTIGRCMGFADRWGYGGIDVVNLFAYRATNPRVMKRAADPVGLENDRYLVEALATAPMMVCAWGGHAAARRVTEFSQLAAGRELLCLGTNQDGSPKHPLYVHGAAQLVPWGIGDAARASR</sequence>
<protein>
    <submittedName>
        <fullName evidence="1">DUF1643 domain-containing protein</fullName>
    </submittedName>
</protein>
<dbReference type="InterPro" id="IPR012441">
    <property type="entry name" value="DUF1643"/>
</dbReference>
<accession>A0ABP7ZDA7</accession>
<dbReference type="Pfam" id="PF07799">
    <property type="entry name" value="DUF1643"/>
    <property type="match status" value="1"/>
</dbReference>
<dbReference type="Proteomes" id="UP001415169">
    <property type="component" value="Unassembled WGS sequence"/>
</dbReference>
<evidence type="ECO:0000313" key="1">
    <source>
        <dbReference type="EMBL" id="GAA4153903.1"/>
    </source>
</evidence>
<gene>
    <name evidence="1" type="ORF">GCM10022286_00850</name>
</gene>
<reference evidence="1" key="2">
    <citation type="submission" date="2023-12" db="EMBL/GenBank/DDBJ databases">
        <authorList>
            <person name="Sun Q."/>
            <person name="Inoue M."/>
        </authorList>
    </citation>
    <scope>NUCLEOTIDE SEQUENCE</scope>
    <source>
        <strain evidence="1">JCM 17590</strain>
    </source>
</reference>
<dbReference type="EMBL" id="BAABBV010000001">
    <property type="protein sequence ID" value="GAA4153903.1"/>
    <property type="molecule type" value="Genomic_DNA"/>
</dbReference>
<dbReference type="RefSeq" id="WP_344789767.1">
    <property type="nucleotide sequence ID" value="NZ_BAABBV010000001.1"/>
</dbReference>
<proteinExistence type="predicted"/>
<name>A0ABP7ZDA7_9MICO</name>
<comment type="caution">
    <text evidence="1">The sequence shown here is derived from an EMBL/GenBank/DDBJ whole genome shotgun (WGS) entry which is preliminary data.</text>
</comment>
<organism evidence="1 2">
    <name type="scientific">Gryllotalpicola daejeonensis</name>
    <dbReference type="NCBI Taxonomy" id="993087"/>
    <lineage>
        <taxon>Bacteria</taxon>
        <taxon>Bacillati</taxon>
        <taxon>Actinomycetota</taxon>
        <taxon>Actinomycetes</taxon>
        <taxon>Micrococcales</taxon>
        <taxon>Microbacteriaceae</taxon>
        <taxon>Gryllotalpicola</taxon>
    </lineage>
</organism>
<evidence type="ECO:0000313" key="2">
    <source>
        <dbReference type="Proteomes" id="UP001415169"/>
    </source>
</evidence>